<accession>C3Z4E5</accession>
<keyword evidence="11" id="KW-0333">Golgi apparatus</keyword>
<keyword evidence="9" id="KW-0472">Membrane</keyword>
<dbReference type="InterPro" id="IPR036291">
    <property type="entry name" value="NAD(P)-bd_dom_sf"/>
</dbReference>
<evidence type="ECO:0000256" key="6">
    <source>
        <dbReference type="ARBA" id="ARBA00022692"/>
    </source>
</evidence>
<dbReference type="SUPFAM" id="SSF51735">
    <property type="entry name" value="NAD(P)-binding Rossmann-fold domains"/>
    <property type="match status" value="1"/>
</dbReference>
<dbReference type="CDD" id="cd08946">
    <property type="entry name" value="SDR_e"/>
    <property type="match status" value="1"/>
</dbReference>
<dbReference type="EC" id="2.4.1.-" evidence="11"/>
<feature type="domain" description="Fucosyltransferase N-terminal" evidence="15">
    <location>
        <begin position="113"/>
        <end position="220"/>
    </location>
</feature>
<dbReference type="InterPro" id="IPR038577">
    <property type="entry name" value="GT10-like_C_sf"/>
</dbReference>
<comment type="pathway">
    <text evidence="2">Protein modification; protein glycosylation.</text>
</comment>
<evidence type="ECO:0000256" key="2">
    <source>
        <dbReference type="ARBA" id="ARBA00004922"/>
    </source>
</evidence>
<keyword evidence="8" id="KW-1133">Transmembrane helix</keyword>
<dbReference type="SUPFAM" id="SSF53756">
    <property type="entry name" value="UDP-Glycosyltransferase/glycogen phosphorylase"/>
    <property type="match status" value="1"/>
</dbReference>
<evidence type="ECO:0000256" key="1">
    <source>
        <dbReference type="ARBA" id="ARBA00004167"/>
    </source>
</evidence>
<dbReference type="InParanoid" id="C3Z4E5"/>
<organism>
    <name type="scientific">Branchiostoma floridae</name>
    <name type="common">Florida lancelet</name>
    <name type="synonym">Amphioxus</name>
    <dbReference type="NCBI Taxonomy" id="7739"/>
    <lineage>
        <taxon>Eukaryota</taxon>
        <taxon>Metazoa</taxon>
        <taxon>Chordata</taxon>
        <taxon>Cephalochordata</taxon>
        <taxon>Leptocardii</taxon>
        <taxon>Amphioxiformes</taxon>
        <taxon>Branchiostomatidae</taxon>
        <taxon>Branchiostoma</taxon>
    </lineage>
</organism>
<feature type="region of interest" description="Disordered" evidence="12">
    <location>
        <begin position="1"/>
        <end position="72"/>
    </location>
</feature>
<gene>
    <name evidence="16" type="ORF">BRAFLDRAFT_96436</name>
</gene>
<name>C3Z4E5_BRAFL</name>
<dbReference type="EMBL" id="GG666579">
    <property type="protein sequence ID" value="EEN52534.1"/>
    <property type="molecule type" value="Genomic_DNA"/>
</dbReference>
<dbReference type="InterPro" id="IPR001509">
    <property type="entry name" value="Epimerase_deHydtase"/>
</dbReference>
<comment type="subcellular location">
    <subcellularLocation>
        <location evidence="11">Golgi apparatus</location>
        <location evidence="11">Golgi stack membrane</location>
        <topology evidence="11">Single-pass type II membrane protein</topology>
    </subcellularLocation>
    <subcellularLocation>
        <location evidence="1">Membrane</location>
        <topology evidence="1">Single-pass membrane protein</topology>
    </subcellularLocation>
</comment>
<dbReference type="eggNOG" id="KOG2619">
    <property type="taxonomic scope" value="Eukaryota"/>
</dbReference>
<dbReference type="Pfam" id="PF17039">
    <property type="entry name" value="Glyco_tran_10_N"/>
    <property type="match status" value="1"/>
</dbReference>
<evidence type="ECO:0000256" key="12">
    <source>
        <dbReference type="SAM" id="MobiDB-lite"/>
    </source>
</evidence>
<keyword evidence="4 11" id="KW-0328">Glycosyltransferase</keyword>
<evidence type="ECO:0000256" key="3">
    <source>
        <dbReference type="ARBA" id="ARBA00008919"/>
    </source>
</evidence>
<evidence type="ECO:0000259" key="14">
    <source>
        <dbReference type="Pfam" id="PF01370"/>
    </source>
</evidence>
<sequence>MDSSRDFRDFEPKCDCSKHDIPSKQDDHREIQDNPNKQDIPNRQDIPKIQDIPKKQVDLPNAGNNPKVNKIPAVPVQTDPACAPEPKDNPNVNPLSKFYSVWYDPPTQVAKRDKVKIVIWTELWDNQRRKVLPKGKGAKCLSMPNCIFSGFRNEIEEADAVLFEVSNLQKNYNASVMPKFRHPRQHWVWYHTECPGFPSINFETYRSVFNWTITYRADSDSSGAWGSLHRTYQRLKVEGVDPNKDYTKGKRKLAVWFISKCNTQANRVAYATELVKHMHVDVFGRCGKTVCAKWNVTCMPDIITQYKFYLAFENMKCKEYLTEKFWRNALANDVIPVVLGANRSDYERLAPPHSYIHVDDFKSPKELANYLMLLDKDKDQYNAYFKWKTHPPKNIPLEEGQSADYDMKKLSNYPIGGGQPHQTASFVDLTPENGQHVLVTGGAGYVGSTLVPILLQEGYHVTVFDIFNFGVFPLLPVAGHPRLRLMEGSITDEVKLADAMADVDAIVHLAAIVGFPACAAHPEKAIKINKEGTENIVRLLKPHQRIVYSSTGSCYGAVEGICTEDTPISPLTLYGETKAAGEKAVMGAGGVALRLATVFGASPRLRLDLLVNDLTYKALSGHHFALYQASFRRTFLHIKDAAMAFAFVLRNYEKMSGQAYNVGSETMNLTKAELAKKIQEFIPECVITLSDEGEDKDKRDYEVSYAKLRSLGYNTTLTVDDGIRELVKVMPFLSDRELRTCSNV</sequence>
<dbReference type="InterPro" id="IPR055270">
    <property type="entry name" value="Glyco_tran_10_C"/>
</dbReference>
<evidence type="ECO:0000313" key="16">
    <source>
        <dbReference type="EMBL" id="EEN52534.1"/>
    </source>
</evidence>
<evidence type="ECO:0000256" key="4">
    <source>
        <dbReference type="ARBA" id="ARBA00022676"/>
    </source>
</evidence>
<feature type="domain" description="Fucosyltransferase C-terminal" evidence="13">
    <location>
        <begin position="248"/>
        <end position="390"/>
    </location>
</feature>
<dbReference type="InterPro" id="IPR031481">
    <property type="entry name" value="Glyco_tran_10_N"/>
</dbReference>
<evidence type="ECO:0000256" key="11">
    <source>
        <dbReference type="RuleBase" id="RU003832"/>
    </source>
</evidence>
<dbReference type="PANTHER" id="PTHR11929:SF145">
    <property type="entry name" value="ALPHA-(1,3)-FUCOSYLTRANSFERASE FUT-1"/>
    <property type="match status" value="1"/>
</dbReference>
<proteinExistence type="inferred from homology"/>
<dbReference type="Gene3D" id="3.40.50.11660">
    <property type="entry name" value="Glycosyl transferase family 10, C-terminal domain"/>
    <property type="match status" value="1"/>
</dbReference>
<evidence type="ECO:0000256" key="8">
    <source>
        <dbReference type="ARBA" id="ARBA00022989"/>
    </source>
</evidence>
<dbReference type="Pfam" id="PF00852">
    <property type="entry name" value="Glyco_transf_10"/>
    <property type="match status" value="1"/>
</dbReference>
<comment type="similarity">
    <text evidence="3 11">Belongs to the glycosyltransferase 10 family.</text>
</comment>
<dbReference type="PANTHER" id="PTHR11929">
    <property type="entry name" value="ALPHA- 1,3 -FUCOSYLTRANSFERASE"/>
    <property type="match status" value="1"/>
</dbReference>
<keyword evidence="7" id="KW-0735">Signal-anchor</keyword>
<keyword evidence="6 11" id="KW-0812">Transmembrane</keyword>
<evidence type="ECO:0000256" key="7">
    <source>
        <dbReference type="ARBA" id="ARBA00022968"/>
    </source>
</evidence>
<evidence type="ECO:0000256" key="9">
    <source>
        <dbReference type="ARBA" id="ARBA00023136"/>
    </source>
</evidence>
<dbReference type="GO" id="GO:0032580">
    <property type="term" value="C:Golgi cisterna membrane"/>
    <property type="evidence" value="ECO:0007669"/>
    <property type="project" value="UniProtKB-SubCell"/>
</dbReference>
<dbReference type="UniPathway" id="UPA00378"/>
<reference evidence="16" key="1">
    <citation type="journal article" date="2008" name="Nature">
        <title>The amphioxus genome and the evolution of the chordate karyotype.</title>
        <authorList>
            <consortium name="US DOE Joint Genome Institute (JGI-PGF)"/>
            <person name="Putnam N.H."/>
            <person name="Butts T."/>
            <person name="Ferrier D.E.K."/>
            <person name="Furlong R.F."/>
            <person name="Hellsten U."/>
            <person name="Kawashima T."/>
            <person name="Robinson-Rechavi M."/>
            <person name="Shoguchi E."/>
            <person name="Terry A."/>
            <person name="Yu J.-K."/>
            <person name="Benito-Gutierrez E.L."/>
            <person name="Dubchak I."/>
            <person name="Garcia-Fernandez J."/>
            <person name="Gibson-Brown J.J."/>
            <person name="Grigoriev I.V."/>
            <person name="Horton A.C."/>
            <person name="de Jong P.J."/>
            <person name="Jurka J."/>
            <person name="Kapitonov V.V."/>
            <person name="Kohara Y."/>
            <person name="Kuroki Y."/>
            <person name="Lindquist E."/>
            <person name="Lucas S."/>
            <person name="Osoegawa K."/>
            <person name="Pennacchio L.A."/>
            <person name="Salamov A.A."/>
            <person name="Satou Y."/>
            <person name="Sauka-Spengler T."/>
            <person name="Schmutz J."/>
            <person name="Shin-I T."/>
            <person name="Toyoda A."/>
            <person name="Bronner-Fraser M."/>
            <person name="Fujiyama A."/>
            <person name="Holland L.Z."/>
            <person name="Holland P.W.H."/>
            <person name="Satoh N."/>
            <person name="Rokhsar D.S."/>
        </authorList>
    </citation>
    <scope>NUCLEOTIDE SEQUENCE [LARGE SCALE GENOMIC DNA]</scope>
    <source>
        <strain evidence="16">S238N-H82</strain>
        <tissue evidence="16">Testes</tissue>
    </source>
</reference>
<dbReference type="InterPro" id="IPR001503">
    <property type="entry name" value="Glyco_trans_10"/>
</dbReference>
<keyword evidence="5 11" id="KW-0808">Transferase</keyword>
<feature type="compositionally biased region" description="Basic and acidic residues" evidence="12">
    <location>
        <begin position="1"/>
        <end position="32"/>
    </location>
</feature>
<evidence type="ECO:0000259" key="15">
    <source>
        <dbReference type="Pfam" id="PF17039"/>
    </source>
</evidence>
<feature type="domain" description="NAD-dependent epimerase/dehydratase" evidence="14">
    <location>
        <begin position="437"/>
        <end position="663"/>
    </location>
</feature>
<evidence type="ECO:0000259" key="13">
    <source>
        <dbReference type="Pfam" id="PF00852"/>
    </source>
</evidence>
<evidence type="ECO:0000256" key="10">
    <source>
        <dbReference type="ARBA" id="ARBA00023180"/>
    </source>
</evidence>
<dbReference type="eggNOG" id="KOG1429">
    <property type="taxonomic scope" value="Eukaryota"/>
</dbReference>
<dbReference type="FunFam" id="3.40.50.11660:FF:000004">
    <property type="entry name" value="Glycoprotein 3-alpha-L-fucosyltransferase A"/>
    <property type="match status" value="1"/>
</dbReference>
<evidence type="ECO:0000256" key="5">
    <source>
        <dbReference type="ARBA" id="ARBA00022679"/>
    </source>
</evidence>
<feature type="compositionally biased region" description="Basic and acidic residues" evidence="12">
    <location>
        <begin position="40"/>
        <end position="57"/>
    </location>
</feature>
<dbReference type="Gene3D" id="3.40.50.720">
    <property type="entry name" value="NAD(P)-binding Rossmann-like Domain"/>
    <property type="match status" value="1"/>
</dbReference>
<dbReference type="GO" id="GO:0008417">
    <property type="term" value="F:fucosyltransferase activity"/>
    <property type="evidence" value="ECO:0007669"/>
    <property type="project" value="InterPro"/>
</dbReference>
<protein>
    <recommendedName>
        <fullName evidence="11">Fucosyltransferase</fullName>
        <ecNumber evidence="11">2.4.1.-</ecNumber>
    </recommendedName>
</protein>
<dbReference type="AlphaFoldDB" id="C3Z4E5"/>
<keyword evidence="10" id="KW-0325">Glycoprotein</keyword>
<dbReference type="Pfam" id="PF01370">
    <property type="entry name" value="Epimerase"/>
    <property type="match status" value="1"/>
</dbReference>